<feature type="region of interest" description="Disordered" evidence="5">
    <location>
        <begin position="45"/>
        <end position="71"/>
    </location>
</feature>
<dbReference type="STRING" id="61424.A0A2T9YE69"/>
<dbReference type="CDD" id="cd00143">
    <property type="entry name" value="PP2Cc"/>
    <property type="match status" value="1"/>
</dbReference>
<feature type="compositionally biased region" description="Low complexity" evidence="5">
    <location>
        <begin position="504"/>
        <end position="521"/>
    </location>
</feature>
<dbReference type="Gene3D" id="3.60.40.10">
    <property type="entry name" value="PPM-type phosphatase domain"/>
    <property type="match status" value="1"/>
</dbReference>
<dbReference type="PROSITE" id="PS51746">
    <property type="entry name" value="PPM_2"/>
    <property type="match status" value="1"/>
</dbReference>
<dbReference type="GO" id="GO:0046872">
    <property type="term" value="F:metal ion binding"/>
    <property type="evidence" value="ECO:0007669"/>
    <property type="project" value="UniProtKB-KW"/>
</dbReference>
<keyword evidence="2 4" id="KW-0378">Hydrolase</keyword>
<feature type="domain" description="PPM-type phosphatase" evidence="6">
    <location>
        <begin position="121"/>
        <end position="433"/>
    </location>
</feature>
<evidence type="ECO:0000256" key="4">
    <source>
        <dbReference type="RuleBase" id="RU003465"/>
    </source>
</evidence>
<dbReference type="Proteomes" id="UP000245699">
    <property type="component" value="Unassembled WGS sequence"/>
</dbReference>
<feature type="region of interest" description="Disordered" evidence="5">
    <location>
        <begin position="495"/>
        <end position="529"/>
    </location>
</feature>
<dbReference type="OrthoDB" id="416093at2759"/>
<keyword evidence="1" id="KW-0479">Metal-binding</keyword>
<feature type="compositionally biased region" description="Polar residues" evidence="5">
    <location>
        <begin position="45"/>
        <end position="67"/>
    </location>
</feature>
<comment type="similarity">
    <text evidence="4">Belongs to the PP2C family.</text>
</comment>
<dbReference type="InterPro" id="IPR036457">
    <property type="entry name" value="PPM-type-like_dom_sf"/>
</dbReference>
<dbReference type="InterPro" id="IPR001932">
    <property type="entry name" value="PPM-type_phosphatase-like_dom"/>
</dbReference>
<evidence type="ECO:0000256" key="5">
    <source>
        <dbReference type="SAM" id="MobiDB-lite"/>
    </source>
</evidence>
<dbReference type="InterPro" id="IPR015655">
    <property type="entry name" value="PP2C"/>
</dbReference>
<dbReference type="InterPro" id="IPR000222">
    <property type="entry name" value="PP2C_BS"/>
</dbReference>
<evidence type="ECO:0000256" key="1">
    <source>
        <dbReference type="ARBA" id="ARBA00022723"/>
    </source>
</evidence>
<proteinExistence type="inferred from homology"/>
<evidence type="ECO:0000259" key="6">
    <source>
        <dbReference type="PROSITE" id="PS51746"/>
    </source>
</evidence>
<organism evidence="7 9">
    <name type="scientific">Furculomyces boomerangus</name>
    <dbReference type="NCBI Taxonomy" id="61424"/>
    <lineage>
        <taxon>Eukaryota</taxon>
        <taxon>Fungi</taxon>
        <taxon>Fungi incertae sedis</taxon>
        <taxon>Zoopagomycota</taxon>
        <taxon>Kickxellomycotina</taxon>
        <taxon>Harpellomycetes</taxon>
        <taxon>Harpellales</taxon>
        <taxon>Harpellaceae</taxon>
        <taxon>Furculomyces</taxon>
    </lineage>
</organism>
<dbReference type="PANTHER" id="PTHR47992">
    <property type="entry name" value="PROTEIN PHOSPHATASE"/>
    <property type="match status" value="1"/>
</dbReference>
<dbReference type="Pfam" id="PF00481">
    <property type="entry name" value="PP2C"/>
    <property type="match status" value="1"/>
</dbReference>
<dbReference type="AlphaFoldDB" id="A0A2T9YE69"/>
<keyword evidence="9" id="KW-1185">Reference proteome</keyword>
<dbReference type="SUPFAM" id="SSF81606">
    <property type="entry name" value="PP2C-like"/>
    <property type="match status" value="1"/>
</dbReference>
<accession>A0A2T9YE69</accession>
<name>A0A2T9YE69_9FUNG</name>
<dbReference type="EMBL" id="MBFT01000472">
    <property type="protein sequence ID" value="PVU90599.1"/>
    <property type="molecule type" value="Genomic_DNA"/>
</dbReference>
<protein>
    <recommendedName>
        <fullName evidence="6">PPM-type phosphatase domain-containing protein</fullName>
    </recommendedName>
</protein>
<dbReference type="PROSITE" id="PS01032">
    <property type="entry name" value="PPM_1"/>
    <property type="match status" value="1"/>
</dbReference>
<evidence type="ECO:0000313" key="9">
    <source>
        <dbReference type="Proteomes" id="UP000245699"/>
    </source>
</evidence>
<dbReference type="EMBL" id="MBFT01000035">
    <property type="protein sequence ID" value="PVU99469.1"/>
    <property type="molecule type" value="Genomic_DNA"/>
</dbReference>
<evidence type="ECO:0000256" key="2">
    <source>
        <dbReference type="ARBA" id="ARBA00022801"/>
    </source>
</evidence>
<dbReference type="SMART" id="SM00332">
    <property type="entry name" value="PP2Cc"/>
    <property type="match status" value="1"/>
</dbReference>
<keyword evidence="3 4" id="KW-0904">Protein phosphatase</keyword>
<gene>
    <name evidence="8" type="ORF">BB559_000699</name>
    <name evidence="7" type="ORF">BB559_004527</name>
</gene>
<evidence type="ECO:0000313" key="7">
    <source>
        <dbReference type="EMBL" id="PVU90599.1"/>
    </source>
</evidence>
<sequence>MKPLFGCVSKGITTSALSKLNLSRYFPRSTNKILTTRLLNTGSLANTNSDNIHNKENNSAGAVSTTVDKPKSHPITNFVEKSSTVESVKTSQKPPSDTYPHYVAYTEEGTVRVDIRKSPQLISSQSLRGVREVNQDRVAFRPLRIPGMVTDRRDKGSAQVMYFGVFDGHGGTECSQLLQDTLYKEIEQIQPSELISIVDGYRQLGDSWHDYTPKVLADMIDIYDKEKRFQSFLTLEERLTLAFIKTDMEISLHDWREKMGSTSCVVLMWDSEGLPFWSKDSNVNLMIANCGDCKAILCDTVNGGHARALTRLHRPSLRSEKQRLERYGTMFSIDSYGEERAMSLVANTRAFGDWLVKHFGIIAEPEISHLTVSGNDGAFIVVVSDGVTDVMTDQEIVDVVKNTRTAEVGAKIIAQTAEKLNSLDNISAIVVRLAGWDVPTLVDLTKDFREERIKNNEMIKRFQGGHDTNLSMNSDVNESGNILLVNPDKLIQRIFGSKGKGKPKPSNTKNTSELSTTTPNLNTPPHPSSLSVKAIRGRLALLKVQLTLRSIGEEIDLGDGMDDTGDVLSINEVVDMTLKVLGKGEGSDQSHNSSSTKNTTSFDFHSKAALTKFDILLTSDELKRAWKLLGLHVIEIT</sequence>
<comment type="caution">
    <text evidence="7">The sequence shown here is derived from an EMBL/GenBank/DDBJ whole genome shotgun (WGS) entry which is preliminary data.</text>
</comment>
<dbReference type="GO" id="GO:0004722">
    <property type="term" value="F:protein serine/threonine phosphatase activity"/>
    <property type="evidence" value="ECO:0007669"/>
    <property type="project" value="InterPro"/>
</dbReference>
<evidence type="ECO:0000256" key="3">
    <source>
        <dbReference type="ARBA" id="ARBA00022912"/>
    </source>
</evidence>
<reference evidence="7 9" key="1">
    <citation type="journal article" date="2018" name="MBio">
        <title>Comparative Genomics Reveals the Core Gene Toolbox for the Fungus-Insect Symbiosis.</title>
        <authorList>
            <person name="Wang Y."/>
            <person name="Stata M."/>
            <person name="Wang W."/>
            <person name="Stajich J.E."/>
            <person name="White M.M."/>
            <person name="Moncalvo J.M."/>
        </authorList>
    </citation>
    <scope>NUCLEOTIDE SEQUENCE [LARGE SCALE GENOMIC DNA]</scope>
    <source>
        <strain evidence="7 9">AUS-77-4</strain>
    </source>
</reference>
<evidence type="ECO:0000313" key="8">
    <source>
        <dbReference type="EMBL" id="PVU99469.1"/>
    </source>
</evidence>